<comment type="caution">
    <text evidence="2">The sequence shown here is derived from an EMBL/GenBank/DDBJ whole genome shotgun (WGS) entry which is preliminary data.</text>
</comment>
<evidence type="ECO:0000256" key="1">
    <source>
        <dbReference type="SAM" id="MobiDB-lite"/>
    </source>
</evidence>
<protein>
    <submittedName>
        <fullName evidence="2">Uncharacterized protein</fullName>
    </submittedName>
</protein>
<feature type="region of interest" description="Disordered" evidence="1">
    <location>
        <begin position="19"/>
        <end position="70"/>
    </location>
</feature>
<evidence type="ECO:0000313" key="3">
    <source>
        <dbReference type="Proteomes" id="UP001341840"/>
    </source>
</evidence>
<name>A0ABU6UZD0_9FABA</name>
<sequence length="85" mass="9638">MLRVNDESLVIEVYKPMHQSLPDSKPCLEVEKGDQIKKTPPDKSSKKISEEDKGKSILIEDIPTTSDDPYPSVLVRSYNKTFSKD</sequence>
<dbReference type="EMBL" id="JASCZI010128352">
    <property type="protein sequence ID" value="MED6166702.1"/>
    <property type="molecule type" value="Genomic_DNA"/>
</dbReference>
<dbReference type="Proteomes" id="UP001341840">
    <property type="component" value="Unassembled WGS sequence"/>
</dbReference>
<keyword evidence="3" id="KW-1185">Reference proteome</keyword>
<proteinExistence type="predicted"/>
<reference evidence="2 3" key="1">
    <citation type="journal article" date="2023" name="Plants (Basel)">
        <title>Bridging the Gap: Combining Genomics and Transcriptomics Approaches to Understand Stylosanthes scabra, an Orphan Legume from the Brazilian Caatinga.</title>
        <authorList>
            <person name="Ferreira-Neto J.R.C."/>
            <person name="da Silva M.D."/>
            <person name="Binneck E."/>
            <person name="de Melo N.F."/>
            <person name="da Silva R.H."/>
            <person name="de Melo A.L.T.M."/>
            <person name="Pandolfi V."/>
            <person name="Bustamante F.O."/>
            <person name="Brasileiro-Vidal A.C."/>
            <person name="Benko-Iseppon A.M."/>
        </authorList>
    </citation>
    <scope>NUCLEOTIDE SEQUENCE [LARGE SCALE GENOMIC DNA]</scope>
    <source>
        <tissue evidence="2">Leaves</tissue>
    </source>
</reference>
<feature type="non-terminal residue" evidence="2">
    <location>
        <position position="85"/>
    </location>
</feature>
<evidence type="ECO:0000313" key="2">
    <source>
        <dbReference type="EMBL" id="MED6166702.1"/>
    </source>
</evidence>
<accession>A0ABU6UZD0</accession>
<feature type="compositionally biased region" description="Basic and acidic residues" evidence="1">
    <location>
        <begin position="26"/>
        <end position="55"/>
    </location>
</feature>
<organism evidence="2 3">
    <name type="scientific">Stylosanthes scabra</name>
    <dbReference type="NCBI Taxonomy" id="79078"/>
    <lineage>
        <taxon>Eukaryota</taxon>
        <taxon>Viridiplantae</taxon>
        <taxon>Streptophyta</taxon>
        <taxon>Embryophyta</taxon>
        <taxon>Tracheophyta</taxon>
        <taxon>Spermatophyta</taxon>
        <taxon>Magnoliopsida</taxon>
        <taxon>eudicotyledons</taxon>
        <taxon>Gunneridae</taxon>
        <taxon>Pentapetalae</taxon>
        <taxon>rosids</taxon>
        <taxon>fabids</taxon>
        <taxon>Fabales</taxon>
        <taxon>Fabaceae</taxon>
        <taxon>Papilionoideae</taxon>
        <taxon>50 kb inversion clade</taxon>
        <taxon>dalbergioids sensu lato</taxon>
        <taxon>Dalbergieae</taxon>
        <taxon>Pterocarpus clade</taxon>
        <taxon>Stylosanthes</taxon>
    </lineage>
</organism>
<gene>
    <name evidence="2" type="ORF">PIB30_111936</name>
</gene>